<comment type="similarity">
    <text evidence="2 10">Belongs to the class-IV pyridoxal-phosphate-dependent aminotransferase family.</text>
</comment>
<dbReference type="FunFam" id="3.20.10.10:FF:000002">
    <property type="entry name" value="D-alanine aminotransferase"/>
    <property type="match status" value="1"/>
</dbReference>
<dbReference type="Proteomes" id="UP000032633">
    <property type="component" value="Chromosome"/>
</dbReference>
<evidence type="ECO:0000256" key="7">
    <source>
        <dbReference type="ARBA" id="ARBA00022679"/>
    </source>
</evidence>
<gene>
    <name evidence="13" type="ORF">VN24_11575</name>
</gene>
<dbReference type="Gene3D" id="3.20.10.10">
    <property type="entry name" value="D-amino Acid Aminotransferase, subunit A, domain 2"/>
    <property type="match status" value="1"/>
</dbReference>
<reference evidence="13 14" key="1">
    <citation type="journal article" date="2015" name="J. Biotechnol.">
        <title>Complete genome sequence of Paenibacillus beijingensis 7188(T) (=DSM 24997(T)), a novel rhizobacterium from jujube garden soil.</title>
        <authorList>
            <person name="Kwak Y."/>
            <person name="Shin J.H."/>
        </authorList>
    </citation>
    <scope>NUCLEOTIDE SEQUENCE [LARGE SCALE GENOMIC DNA]</scope>
    <source>
        <strain evidence="13 14">DSM 24997</strain>
    </source>
</reference>
<dbReference type="GO" id="GO:0047810">
    <property type="term" value="F:D-alanine-2-oxoglutarate aminotransferase activity"/>
    <property type="evidence" value="ECO:0007669"/>
    <property type="project" value="UniProtKB-EC"/>
</dbReference>
<comment type="function">
    <text evidence="12">Acts on the D-isomers of alanine, leucine, aspartate, glutamate, aminobutyrate, norvaline and asparagine. The enzyme transfers an amino group from a substrate D-amino acid to the pyridoxal phosphate cofactor to form pyridoxamine and an alpha-keto acid in the first half-reaction.</text>
</comment>
<evidence type="ECO:0000256" key="4">
    <source>
        <dbReference type="ARBA" id="ARBA00012874"/>
    </source>
</evidence>
<dbReference type="InterPro" id="IPR036038">
    <property type="entry name" value="Aminotransferase-like"/>
</dbReference>
<evidence type="ECO:0000256" key="12">
    <source>
        <dbReference type="RuleBase" id="RU004520"/>
    </source>
</evidence>
<dbReference type="SUPFAM" id="SSF56752">
    <property type="entry name" value="D-aminoacid aminotransferase-like PLP-dependent enzymes"/>
    <property type="match status" value="1"/>
</dbReference>
<dbReference type="InterPro" id="IPR018300">
    <property type="entry name" value="Aminotrans_IV_CS"/>
</dbReference>
<dbReference type="Pfam" id="PF01063">
    <property type="entry name" value="Aminotran_4"/>
    <property type="match status" value="1"/>
</dbReference>
<keyword evidence="6" id="KW-0032">Aminotransferase</keyword>
<evidence type="ECO:0000256" key="10">
    <source>
        <dbReference type="RuleBase" id="RU004106"/>
    </source>
</evidence>
<evidence type="ECO:0000313" key="14">
    <source>
        <dbReference type="Proteomes" id="UP000032633"/>
    </source>
</evidence>
<dbReference type="RefSeq" id="WP_045670532.1">
    <property type="nucleotide sequence ID" value="NZ_CP011058.1"/>
</dbReference>
<dbReference type="PROSITE" id="PS00770">
    <property type="entry name" value="AA_TRANSFER_CLASS_4"/>
    <property type="match status" value="1"/>
</dbReference>
<dbReference type="InterPro" id="IPR001544">
    <property type="entry name" value="Aminotrans_IV"/>
</dbReference>
<evidence type="ECO:0000256" key="1">
    <source>
        <dbReference type="ARBA" id="ARBA00001933"/>
    </source>
</evidence>
<evidence type="ECO:0000256" key="8">
    <source>
        <dbReference type="ARBA" id="ARBA00022898"/>
    </source>
</evidence>
<sequence>MEYALRNDKIMPKADITISLEDRGYQFGDGIYEVIRFYDGELFHLDAHLARLDISARQINLTLPLSMDALARRLKELTALSKIGDGKIYLQITRGVSRRAHAFPEETEPLLTAYTEEVARPLSQLATGIGAITVQDNRWLRVDIKSLNLLPNVLAKQKAKEAGAVEAIFIRDGHVTEASASNVFGIRNGVIYTHPVSPFILNGITRQALKVLAEKVGIQWVDEAFTEQELMEMDEVIMTNTVLEVCPVISINGQPVGKGQPGQHTIRLQQAFAEEIAVLKRGKVDA</sequence>
<keyword evidence="14" id="KW-1185">Reference proteome</keyword>
<comment type="cofactor">
    <cofactor evidence="1 11">
        <name>pyridoxal 5'-phosphate</name>
        <dbReference type="ChEBI" id="CHEBI:597326"/>
    </cofactor>
</comment>
<evidence type="ECO:0000256" key="9">
    <source>
        <dbReference type="ARBA" id="ARBA00047911"/>
    </source>
</evidence>
<keyword evidence="8 11" id="KW-0663">Pyridoxal phosphate</keyword>
<dbReference type="AlphaFoldDB" id="A0A0D5NI74"/>
<evidence type="ECO:0000256" key="3">
    <source>
        <dbReference type="ARBA" id="ARBA00011738"/>
    </source>
</evidence>
<organism evidence="13 14">
    <name type="scientific">Paenibacillus beijingensis</name>
    <dbReference type="NCBI Taxonomy" id="1126833"/>
    <lineage>
        <taxon>Bacteria</taxon>
        <taxon>Bacillati</taxon>
        <taxon>Bacillota</taxon>
        <taxon>Bacilli</taxon>
        <taxon>Bacillales</taxon>
        <taxon>Paenibacillaceae</taxon>
        <taxon>Paenibacillus</taxon>
    </lineage>
</organism>
<dbReference type="InterPro" id="IPR043132">
    <property type="entry name" value="BCAT-like_C"/>
</dbReference>
<dbReference type="GO" id="GO:0046416">
    <property type="term" value="P:D-amino acid metabolic process"/>
    <property type="evidence" value="ECO:0007669"/>
    <property type="project" value="InterPro"/>
</dbReference>
<dbReference type="GO" id="GO:0046394">
    <property type="term" value="P:carboxylic acid biosynthetic process"/>
    <property type="evidence" value="ECO:0007669"/>
    <property type="project" value="UniProtKB-ARBA"/>
</dbReference>
<dbReference type="KEGG" id="pbj:VN24_11575"/>
<dbReference type="STRING" id="1126833.VN24_11575"/>
<dbReference type="GO" id="GO:0005829">
    <property type="term" value="C:cytosol"/>
    <property type="evidence" value="ECO:0007669"/>
    <property type="project" value="TreeGrafter"/>
</dbReference>
<dbReference type="EMBL" id="CP011058">
    <property type="protein sequence ID" value="AJY75099.1"/>
    <property type="molecule type" value="Genomic_DNA"/>
</dbReference>
<dbReference type="GO" id="GO:0030170">
    <property type="term" value="F:pyridoxal phosphate binding"/>
    <property type="evidence" value="ECO:0007669"/>
    <property type="project" value="InterPro"/>
</dbReference>
<name>A0A0D5NI74_9BACL</name>
<dbReference type="InterPro" id="IPR043131">
    <property type="entry name" value="BCAT-like_N"/>
</dbReference>
<proteinExistence type="inferred from homology"/>
<evidence type="ECO:0000256" key="2">
    <source>
        <dbReference type="ARBA" id="ARBA00009320"/>
    </source>
</evidence>
<keyword evidence="7" id="KW-0808">Transferase</keyword>
<accession>A0A0D5NI74</accession>
<evidence type="ECO:0000256" key="5">
    <source>
        <dbReference type="ARBA" id="ARBA00021779"/>
    </source>
</evidence>
<dbReference type="PANTHER" id="PTHR42743">
    <property type="entry name" value="AMINO-ACID AMINOTRANSFERASE"/>
    <property type="match status" value="1"/>
</dbReference>
<dbReference type="EC" id="2.6.1.21" evidence="4 12"/>
<dbReference type="PANTHER" id="PTHR42743:SF10">
    <property type="entry name" value="D-ALANINE AMINOTRANSFERASE"/>
    <property type="match status" value="1"/>
</dbReference>
<evidence type="ECO:0000256" key="6">
    <source>
        <dbReference type="ARBA" id="ARBA00022576"/>
    </source>
</evidence>
<evidence type="ECO:0000256" key="11">
    <source>
        <dbReference type="RuleBase" id="RU004516"/>
    </source>
</evidence>
<evidence type="ECO:0000313" key="13">
    <source>
        <dbReference type="EMBL" id="AJY75099.1"/>
    </source>
</evidence>
<dbReference type="HOGENOM" id="CLU_020844_4_1_9"/>
<comment type="catalytic activity">
    <reaction evidence="9 12">
        <text>D-alanine + 2-oxoglutarate = D-glutamate + pyruvate</text>
        <dbReference type="Rhea" id="RHEA:15869"/>
        <dbReference type="ChEBI" id="CHEBI:15361"/>
        <dbReference type="ChEBI" id="CHEBI:16810"/>
        <dbReference type="ChEBI" id="CHEBI:29986"/>
        <dbReference type="ChEBI" id="CHEBI:57416"/>
        <dbReference type="EC" id="2.6.1.21"/>
    </reaction>
</comment>
<dbReference type="PATRIC" id="fig|1126833.4.peg.2534"/>
<dbReference type="InterPro" id="IPR005784">
    <property type="entry name" value="D_amino_transT"/>
</dbReference>
<dbReference type="GO" id="GO:0008652">
    <property type="term" value="P:amino acid biosynthetic process"/>
    <property type="evidence" value="ECO:0007669"/>
    <property type="project" value="UniProtKB-ARBA"/>
</dbReference>
<dbReference type="InterPro" id="IPR050571">
    <property type="entry name" value="Class-IV_PLP-Dep_Aminotrnsfr"/>
</dbReference>
<dbReference type="OrthoDB" id="9805628at2"/>
<protein>
    <recommendedName>
        <fullName evidence="5 12">D-alanine aminotransferase</fullName>
        <ecNumber evidence="4 12">2.6.1.21</ecNumber>
    </recommendedName>
</protein>
<comment type="subunit">
    <text evidence="3">Homodimer.</text>
</comment>
<dbReference type="NCBIfam" id="TIGR01121">
    <property type="entry name" value="D_amino_aminoT"/>
    <property type="match status" value="1"/>
</dbReference>
<dbReference type="CDD" id="cd01558">
    <property type="entry name" value="D-AAT_like"/>
    <property type="match status" value="1"/>
</dbReference>
<reference evidence="14" key="2">
    <citation type="submission" date="2015-03" db="EMBL/GenBank/DDBJ databases">
        <title>Genome sequence of Paenibacillus beijingensis strain DSM 24997T.</title>
        <authorList>
            <person name="Kwak Y."/>
            <person name="Shin J.-H."/>
        </authorList>
    </citation>
    <scope>NUCLEOTIDE SEQUENCE [LARGE SCALE GENOMIC DNA]</scope>
    <source>
        <strain evidence="14">DSM 24997</strain>
    </source>
</reference>
<dbReference type="Gene3D" id="3.30.470.10">
    <property type="match status" value="1"/>
</dbReference>